<name>A0ABU5CAL0_9BACI</name>
<proteinExistence type="predicted"/>
<comment type="caution">
    <text evidence="5">The sequence shown here is derived from an EMBL/GenBank/DDBJ whole genome shotgun (WGS) entry which is preliminary data.</text>
</comment>
<keyword evidence="6" id="KW-1185">Reference proteome</keyword>
<dbReference type="EMBL" id="JAWDIP010000004">
    <property type="protein sequence ID" value="MDY0395878.1"/>
    <property type="molecule type" value="Genomic_DNA"/>
</dbReference>
<keyword evidence="2 3" id="KW-0238">DNA-binding</keyword>
<keyword evidence="1" id="KW-0678">Repressor</keyword>
<feature type="domain" description="HTH tetR-type" evidence="4">
    <location>
        <begin position="2"/>
        <end position="62"/>
    </location>
</feature>
<protein>
    <submittedName>
        <fullName evidence="5">TetR/AcrR family transcriptional regulator</fullName>
    </submittedName>
</protein>
<organism evidence="5 6">
    <name type="scientific">Tigheibacillus halophilus</name>
    <dbReference type="NCBI Taxonomy" id="361280"/>
    <lineage>
        <taxon>Bacteria</taxon>
        <taxon>Bacillati</taxon>
        <taxon>Bacillota</taxon>
        <taxon>Bacilli</taxon>
        <taxon>Bacillales</taxon>
        <taxon>Bacillaceae</taxon>
        <taxon>Tigheibacillus</taxon>
    </lineage>
</organism>
<evidence type="ECO:0000256" key="2">
    <source>
        <dbReference type="ARBA" id="ARBA00023125"/>
    </source>
</evidence>
<dbReference type="PANTHER" id="PTHR43479">
    <property type="entry name" value="ACREF/ENVCD OPERON REPRESSOR-RELATED"/>
    <property type="match status" value="1"/>
</dbReference>
<dbReference type="PANTHER" id="PTHR43479:SF22">
    <property type="entry name" value="TRANSCRIPTIONAL REGULATOR, TETR FAMILY"/>
    <property type="match status" value="1"/>
</dbReference>
<dbReference type="PROSITE" id="PS50977">
    <property type="entry name" value="HTH_TETR_2"/>
    <property type="match status" value="1"/>
</dbReference>
<evidence type="ECO:0000259" key="4">
    <source>
        <dbReference type="PROSITE" id="PS50977"/>
    </source>
</evidence>
<dbReference type="InterPro" id="IPR050624">
    <property type="entry name" value="HTH-type_Tx_Regulator"/>
</dbReference>
<dbReference type="InterPro" id="IPR001647">
    <property type="entry name" value="HTH_TetR"/>
</dbReference>
<dbReference type="PRINTS" id="PR00455">
    <property type="entry name" value="HTHTETR"/>
</dbReference>
<dbReference type="Pfam" id="PF00440">
    <property type="entry name" value="TetR_N"/>
    <property type="match status" value="1"/>
</dbReference>
<dbReference type="InterPro" id="IPR023772">
    <property type="entry name" value="DNA-bd_HTH_TetR-type_CS"/>
</dbReference>
<evidence type="ECO:0000256" key="1">
    <source>
        <dbReference type="ARBA" id="ARBA00022491"/>
    </source>
</evidence>
<dbReference type="Gene3D" id="1.10.357.10">
    <property type="entry name" value="Tetracycline Repressor, domain 2"/>
    <property type="match status" value="1"/>
</dbReference>
<evidence type="ECO:0000256" key="3">
    <source>
        <dbReference type="PROSITE-ProRule" id="PRU00335"/>
    </source>
</evidence>
<evidence type="ECO:0000313" key="6">
    <source>
        <dbReference type="Proteomes" id="UP001281447"/>
    </source>
</evidence>
<dbReference type="InterPro" id="IPR009057">
    <property type="entry name" value="Homeodomain-like_sf"/>
</dbReference>
<reference evidence="5 6" key="1">
    <citation type="submission" date="2023-10" db="EMBL/GenBank/DDBJ databases">
        <title>Virgibacillus halophilus 5B73C genome.</title>
        <authorList>
            <person name="Miliotis G."/>
            <person name="Sengupta P."/>
            <person name="Hameed A."/>
            <person name="Chuvochina M."/>
            <person name="Mcdonagh F."/>
            <person name="Simpson A.C."/>
            <person name="Singh N.K."/>
            <person name="Rekha P.D."/>
            <person name="Raman K."/>
            <person name="Hugenholtz P."/>
            <person name="Venkateswaran K."/>
        </authorList>
    </citation>
    <scope>NUCLEOTIDE SEQUENCE [LARGE SCALE GENOMIC DNA]</scope>
    <source>
        <strain evidence="5 6">5B73C</strain>
    </source>
</reference>
<gene>
    <name evidence="5" type="ORF">RWE15_17680</name>
</gene>
<sequence length="77" mass="8787">MNEKKKRVIDVALELFIEKGFAQTSIQDIIQAAEISKGTFYNYFPSKNECLIAILAYVDREGDQKKKRACQREGQTG</sequence>
<dbReference type="PROSITE" id="PS01081">
    <property type="entry name" value="HTH_TETR_1"/>
    <property type="match status" value="1"/>
</dbReference>
<evidence type="ECO:0000313" key="5">
    <source>
        <dbReference type="EMBL" id="MDY0395878.1"/>
    </source>
</evidence>
<dbReference type="Proteomes" id="UP001281447">
    <property type="component" value="Unassembled WGS sequence"/>
</dbReference>
<accession>A0ABU5CAL0</accession>
<feature type="DNA-binding region" description="H-T-H motif" evidence="3">
    <location>
        <begin position="25"/>
        <end position="44"/>
    </location>
</feature>
<dbReference type="SUPFAM" id="SSF46689">
    <property type="entry name" value="Homeodomain-like"/>
    <property type="match status" value="1"/>
</dbReference>